<dbReference type="GO" id="GO:0004674">
    <property type="term" value="F:protein serine/threonine kinase activity"/>
    <property type="evidence" value="ECO:0007669"/>
    <property type="project" value="UniProtKB-KW"/>
</dbReference>
<keyword evidence="13" id="KW-0067">ATP-binding</keyword>
<evidence type="ECO:0000256" key="11">
    <source>
        <dbReference type="ARBA" id="ARBA00022741"/>
    </source>
</evidence>
<keyword evidence="7" id="KW-0597">Phosphoprotein</keyword>
<feature type="region of interest" description="Disordered" evidence="16">
    <location>
        <begin position="398"/>
        <end position="438"/>
    </location>
</feature>
<keyword evidence="19" id="KW-1185">Reference proteome</keyword>
<dbReference type="Proteomes" id="UP000235965">
    <property type="component" value="Unassembled WGS sequence"/>
</dbReference>
<evidence type="ECO:0000256" key="16">
    <source>
        <dbReference type="SAM" id="MobiDB-lite"/>
    </source>
</evidence>
<dbReference type="EMBL" id="NEVH01013579">
    <property type="protein sequence ID" value="PNF28493.1"/>
    <property type="molecule type" value="Genomic_DNA"/>
</dbReference>
<evidence type="ECO:0000256" key="6">
    <source>
        <dbReference type="ARBA" id="ARBA00022527"/>
    </source>
</evidence>
<evidence type="ECO:0000313" key="18">
    <source>
        <dbReference type="EMBL" id="PNF28493.1"/>
    </source>
</evidence>
<accession>A0A2J7QIT6</accession>
<keyword evidence="5" id="KW-0963">Cytoplasm</keyword>
<keyword evidence="9" id="KW-0479">Metal-binding</keyword>
<comment type="similarity">
    <text evidence="3">Belongs to the protein kinase superfamily. NEK Ser/Thr protein kinase family. NIMA subfamily.</text>
</comment>
<dbReference type="AlphaFoldDB" id="A0A2J7QIT6"/>
<dbReference type="InParanoid" id="A0A2J7QIT6"/>
<evidence type="ECO:0000256" key="2">
    <source>
        <dbReference type="ARBA" id="ARBA00004496"/>
    </source>
</evidence>
<evidence type="ECO:0000256" key="4">
    <source>
        <dbReference type="ARBA" id="ARBA00012513"/>
    </source>
</evidence>
<dbReference type="PANTHER" id="PTHR44535">
    <property type="entry name" value="PROTEIN CBG16200"/>
    <property type="match status" value="1"/>
</dbReference>
<dbReference type="GO" id="GO:0005737">
    <property type="term" value="C:cytoplasm"/>
    <property type="evidence" value="ECO:0007669"/>
    <property type="project" value="UniProtKB-SubCell"/>
</dbReference>
<dbReference type="EC" id="2.7.11.1" evidence="4"/>
<dbReference type="STRING" id="105785.A0A2J7QIT6"/>
<gene>
    <name evidence="18" type="ORF">B7P43_G15234</name>
</gene>
<dbReference type="PROSITE" id="PS50012">
    <property type="entry name" value="RCC1_3"/>
    <property type="match status" value="4"/>
</dbReference>
<dbReference type="Gene3D" id="2.130.10.30">
    <property type="entry name" value="Regulator of chromosome condensation 1/beta-lactamase-inhibitor protein II"/>
    <property type="match status" value="1"/>
</dbReference>
<keyword evidence="14" id="KW-0460">Magnesium</keyword>
<keyword evidence="6" id="KW-0723">Serine/threonine-protein kinase</keyword>
<evidence type="ECO:0000256" key="3">
    <source>
        <dbReference type="ARBA" id="ARBA00010886"/>
    </source>
</evidence>
<comment type="subcellular location">
    <subcellularLocation>
        <location evidence="2">Cytoplasm</location>
    </subcellularLocation>
</comment>
<reference evidence="18 19" key="1">
    <citation type="submission" date="2017-12" db="EMBL/GenBank/DDBJ databases">
        <title>Hemimetabolous genomes reveal molecular basis of termite eusociality.</title>
        <authorList>
            <person name="Harrison M.C."/>
            <person name="Jongepier E."/>
            <person name="Robertson H.M."/>
            <person name="Arning N."/>
            <person name="Bitard-Feildel T."/>
            <person name="Chao H."/>
            <person name="Childers C.P."/>
            <person name="Dinh H."/>
            <person name="Doddapaneni H."/>
            <person name="Dugan S."/>
            <person name="Gowin J."/>
            <person name="Greiner C."/>
            <person name="Han Y."/>
            <person name="Hu H."/>
            <person name="Hughes D.S.T."/>
            <person name="Huylmans A.-K."/>
            <person name="Kemena C."/>
            <person name="Kremer L.P.M."/>
            <person name="Lee S.L."/>
            <person name="Lopez-Ezquerra A."/>
            <person name="Mallet L."/>
            <person name="Monroy-Kuhn J.M."/>
            <person name="Moser A."/>
            <person name="Murali S.C."/>
            <person name="Muzny D.M."/>
            <person name="Otani S."/>
            <person name="Piulachs M.-D."/>
            <person name="Poelchau M."/>
            <person name="Qu J."/>
            <person name="Schaub F."/>
            <person name="Wada-Katsumata A."/>
            <person name="Worley K.C."/>
            <person name="Xie Q."/>
            <person name="Ylla G."/>
            <person name="Poulsen M."/>
            <person name="Gibbs R.A."/>
            <person name="Schal C."/>
            <person name="Richards S."/>
            <person name="Belles X."/>
            <person name="Korb J."/>
            <person name="Bornberg-Bauer E."/>
        </authorList>
    </citation>
    <scope>NUCLEOTIDE SEQUENCE [LARGE SCALE GENOMIC DNA]</scope>
    <source>
        <tissue evidence="18">Whole body</tissue>
    </source>
</reference>
<evidence type="ECO:0000256" key="15">
    <source>
        <dbReference type="PROSITE-ProRule" id="PRU00235"/>
    </source>
</evidence>
<evidence type="ECO:0000259" key="17">
    <source>
        <dbReference type="Pfam" id="PF25390"/>
    </source>
</evidence>
<feature type="repeat" description="RCC1" evidence="15">
    <location>
        <begin position="1"/>
        <end position="53"/>
    </location>
</feature>
<dbReference type="InterPro" id="IPR051997">
    <property type="entry name" value="STK_NEK"/>
</dbReference>
<dbReference type="PANTHER" id="PTHR44535:SF5">
    <property type="entry name" value="PROTEIN KINASE DOMAIN-CONTAINING PROTEIN"/>
    <property type="match status" value="1"/>
</dbReference>
<dbReference type="InterPro" id="IPR058923">
    <property type="entry name" value="RCC1-like_dom"/>
</dbReference>
<evidence type="ECO:0000313" key="19">
    <source>
        <dbReference type="Proteomes" id="UP000235965"/>
    </source>
</evidence>
<dbReference type="GO" id="GO:0005524">
    <property type="term" value="F:ATP binding"/>
    <property type="evidence" value="ECO:0007669"/>
    <property type="project" value="UniProtKB-KW"/>
</dbReference>
<feature type="repeat" description="RCC1" evidence="15">
    <location>
        <begin position="222"/>
        <end position="274"/>
    </location>
</feature>
<organism evidence="18 19">
    <name type="scientific">Cryptotermes secundus</name>
    <dbReference type="NCBI Taxonomy" id="105785"/>
    <lineage>
        <taxon>Eukaryota</taxon>
        <taxon>Metazoa</taxon>
        <taxon>Ecdysozoa</taxon>
        <taxon>Arthropoda</taxon>
        <taxon>Hexapoda</taxon>
        <taxon>Insecta</taxon>
        <taxon>Pterygota</taxon>
        <taxon>Neoptera</taxon>
        <taxon>Polyneoptera</taxon>
        <taxon>Dictyoptera</taxon>
        <taxon>Blattodea</taxon>
        <taxon>Blattoidea</taxon>
        <taxon>Termitoidae</taxon>
        <taxon>Kalotermitidae</taxon>
        <taxon>Cryptotermitinae</taxon>
        <taxon>Cryptotermes</taxon>
    </lineage>
</organism>
<proteinExistence type="inferred from homology"/>
<feature type="repeat" description="RCC1" evidence="15">
    <location>
        <begin position="106"/>
        <end position="157"/>
    </location>
</feature>
<evidence type="ECO:0000256" key="5">
    <source>
        <dbReference type="ARBA" id="ARBA00022490"/>
    </source>
</evidence>
<comment type="caution">
    <text evidence="18">The sequence shown here is derived from an EMBL/GenBank/DDBJ whole genome shotgun (WGS) entry which is preliminary data.</text>
</comment>
<feature type="repeat" description="RCC1" evidence="15">
    <location>
        <begin position="54"/>
        <end position="105"/>
    </location>
</feature>
<name>A0A2J7QIT6_9NEOP</name>
<evidence type="ECO:0000256" key="13">
    <source>
        <dbReference type="ARBA" id="ARBA00022840"/>
    </source>
</evidence>
<dbReference type="Pfam" id="PF25390">
    <property type="entry name" value="WD40_RLD"/>
    <property type="match status" value="1"/>
</dbReference>
<dbReference type="GO" id="GO:0046872">
    <property type="term" value="F:metal ion binding"/>
    <property type="evidence" value="ECO:0007669"/>
    <property type="project" value="UniProtKB-KW"/>
</dbReference>
<feature type="domain" description="RCC1-like" evidence="17">
    <location>
        <begin position="3"/>
        <end position="283"/>
    </location>
</feature>
<evidence type="ECO:0000256" key="12">
    <source>
        <dbReference type="ARBA" id="ARBA00022777"/>
    </source>
</evidence>
<dbReference type="InterPro" id="IPR000408">
    <property type="entry name" value="Reg_chr_condens"/>
</dbReference>
<evidence type="ECO:0000256" key="14">
    <source>
        <dbReference type="ARBA" id="ARBA00022842"/>
    </source>
</evidence>
<keyword evidence="11" id="KW-0547">Nucleotide-binding</keyword>
<dbReference type="SUPFAM" id="SSF50985">
    <property type="entry name" value="RCC1/BLIP-II"/>
    <property type="match status" value="1"/>
</dbReference>
<keyword evidence="12" id="KW-0418">Kinase</keyword>
<dbReference type="OrthoDB" id="248923at2759"/>
<evidence type="ECO:0000256" key="1">
    <source>
        <dbReference type="ARBA" id="ARBA00001946"/>
    </source>
</evidence>
<evidence type="ECO:0000256" key="9">
    <source>
        <dbReference type="ARBA" id="ARBA00022723"/>
    </source>
</evidence>
<evidence type="ECO:0000256" key="8">
    <source>
        <dbReference type="ARBA" id="ARBA00022679"/>
    </source>
</evidence>
<feature type="region of interest" description="Disordered" evidence="16">
    <location>
        <begin position="1"/>
        <end position="21"/>
    </location>
</feature>
<sequence length="467" mass="50283">MLVYSWGEGKKGQLGHGDTEPWRQHPEIVESLKGKSINRVGAGDGYSVFVSDSGMMMTCGDGTFGCLGHGDWNNSIRPHLIEKLLSVDVVVIGCGPHHVAVLSQDGEMYTWGRGDGGRLGLGHEEDCCSPVKVTLPGDCVVRTLRCGGDGTAVITSDGTLLTCGRNSFNKLGLADCNRGFFSFNFKVEVEKALTLTRVKGIGYKVADVSLGPTHTAVLTKSGHVVTFGRNAEGQLGRGHLRSTSPGPLIVKSMADKVATMVQCGLTYTVVGSIQNAVYFWGTRYGSFGCQDSVGNPVMNPDVSGGWSHSKSMKKFQDQLLYGSQTGSQYTSILNVSDLQSSHMTEILLEPQEILALYASPTQIAKEETVCLAGLYPMRYSVLVLVDTTVPLARLYPQPSQVEQSKRKEAEDFGSSSSEGDSAEEEQDSVQGTDFDSLGPVPEWIKAELAQSEAVWMGFSVPQSTARR</sequence>
<protein>
    <recommendedName>
        <fullName evidence="4">non-specific serine/threonine protein kinase</fullName>
        <ecNumber evidence="4">2.7.11.1</ecNumber>
    </recommendedName>
</protein>
<evidence type="ECO:0000256" key="7">
    <source>
        <dbReference type="ARBA" id="ARBA00022553"/>
    </source>
</evidence>
<dbReference type="PRINTS" id="PR00633">
    <property type="entry name" value="RCCNDNSATION"/>
</dbReference>
<keyword evidence="8" id="KW-0808">Transferase</keyword>
<comment type="cofactor">
    <cofactor evidence="1">
        <name>Mg(2+)</name>
        <dbReference type="ChEBI" id="CHEBI:18420"/>
    </cofactor>
</comment>
<keyword evidence="10" id="KW-0677">Repeat</keyword>
<dbReference type="InterPro" id="IPR009091">
    <property type="entry name" value="RCC1/BLIP-II"/>
</dbReference>
<evidence type="ECO:0000256" key="10">
    <source>
        <dbReference type="ARBA" id="ARBA00022737"/>
    </source>
</evidence>